<dbReference type="Pfam" id="PF03110">
    <property type="entry name" value="SBP"/>
    <property type="match status" value="1"/>
</dbReference>
<dbReference type="PANTHER" id="PTHR31251:SF169">
    <property type="entry name" value="SQUAMOSA PROMOTER-BINDING-LIKE PROTEIN 8"/>
    <property type="match status" value="1"/>
</dbReference>
<evidence type="ECO:0000259" key="11">
    <source>
        <dbReference type="PROSITE" id="PS51141"/>
    </source>
</evidence>
<comment type="subcellular location">
    <subcellularLocation>
        <location evidence="1">Nucleus</location>
    </subcellularLocation>
</comment>
<dbReference type="GO" id="GO:0008270">
    <property type="term" value="F:zinc ion binding"/>
    <property type="evidence" value="ECO:0007669"/>
    <property type="project" value="UniProtKB-KW"/>
</dbReference>
<evidence type="ECO:0000313" key="13">
    <source>
        <dbReference type="Proteomes" id="UP000594263"/>
    </source>
</evidence>
<dbReference type="PROSITE" id="PS51141">
    <property type="entry name" value="ZF_SBP"/>
    <property type="match status" value="1"/>
</dbReference>
<name>A0A7N0T054_KALFE</name>
<keyword evidence="8" id="KW-0539">Nucleus</keyword>
<organism evidence="12 13">
    <name type="scientific">Kalanchoe fedtschenkoi</name>
    <name type="common">Lavender scallops</name>
    <name type="synonym">South American air plant</name>
    <dbReference type="NCBI Taxonomy" id="63787"/>
    <lineage>
        <taxon>Eukaryota</taxon>
        <taxon>Viridiplantae</taxon>
        <taxon>Streptophyta</taxon>
        <taxon>Embryophyta</taxon>
        <taxon>Tracheophyta</taxon>
        <taxon>Spermatophyta</taxon>
        <taxon>Magnoliopsida</taxon>
        <taxon>eudicotyledons</taxon>
        <taxon>Gunneridae</taxon>
        <taxon>Pentapetalae</taxon>
        <taxon>Saxifragales</taxon>
        <taxon>Crassulaceae</taxon>
        <taxon>Kalanchoe</taxon>
    </lineage>
</organism>
<evidence type="ECO:0000256" key="5">
    <source>
        <dbReference type="ARBA" id="ARBA00023015"/>
    </source>
</evidence>
<dbReference type="Gene3D" id="4.10.1100.10">
    <property type="entry name" value="Transcription factor, SBP-box domain"/>
    <property type="match status" value="1"/>
</dbReference>
<dbReference type="InterPro" id="IPR004333">
    <property type="entry name" value="SBP_dom"/>
</dbReference>
<evidence type="ECO:0000256" key="6">
    <source>
        <dbReference type="ARBA" id="ARBA00023125"/>
    </source>
</evidence>
<evidence type="ECO:0000256" key="8">
    <source>
        <dbReference type="ARBA" id="ARBA00023242"/>
    </source>
</evidence>
<protein>
    <recommendedName>
        <fullName evidence="11">SBP-type domain-containing protein</fullName>
    </recommendedName>
</protein>
<sequence>MLEYELWGTPSQMTLANSGHDPPAVASHHGVETFSTNASSSHPQSHNSALPLDYAHQNAAFWSSPNPYTFSYAPLHNQNAAFYSSANPNFFLKTEEGSLGTRLGLNLGRRTYFSAQDDGFVSRLYHRGGLGGSGSVSAPRCQTEGCTADLSNAKQYHRRHKVCEFHSKAATVITGGLTQRFCQQCSRFHLLTEFDNGKRSCRRRLAEHNRRRRKTPRQPSSQGQLELQKSHMDNSSSETLASNYNDDNINSFIKQP</sequence>
<dbReference type="InterPro" id="IPR036893">
    <property type="entry name" value="SBP_sf"/>
</dbReference>
<dbReference type="AlphaFoldDB" id="A0A7N0T054"/>
<feature type="region of interest" description="Disordered" evidence="10">
    <location>
        <begin position="207"/>
        <end position="256"/>
    </location>
</feature>
<keyword evidence="5" id="KW-0805">Transcription regulation</keyword>
<dbReference type="EnsemblPlants" id="Kaladp0016s0167.1.v1.1">
    <property type="protein sequence ID" value="Kaladp0016s0167.1.v1.1"/>
    <property type="gene ID" value="Kaladp0016s0167.v1.1"/>
</dbReference>
<dbReference type="GO" id="GO:0005634">
    <property type="term" value="C:nucleus"/>
    <property type="evidence" value="ECO:0007669"/>
    <property type="project" value="UniProtKB-SubCell"/>
</dbReference>
<dbReference type="FunFam" id="4.10.1100.10:FF:000001">
    <property type="entry name" value="Squamosa promoter-binding-like protein 14"/>
    <property type="match status" value="1"/>
</dbReference>
<keyword evidence="7" id="KW-0804">Transcription</keyword>
<evidence type="ECO:0000256" key="3">
    <source>
        <dbReference type="ARBA" id="ARBA00022771"/>
    </source>
</evidence>
<accession>A0A7N0T054</accession>
<keyword evidence="13" id="KW-1185">Reference proteome</keyword>
<proteinExistence type="predicted"/>
<keyword evidence="4" id="KW-0862">Zinc</keyword>
<dbReference type="Gramene" id="Kaladp0016s0167.1.v1.1">
    <property type="protein sequence ID" value="Kaladp0016s0167.1.v1.1"/>
    <property type="gene ID" value="Kaladp0016s0167.v1.1"/>
</dbReference>
<keyword evidence="2" id="KW-0479">Metal-binding</keyword>
<evidence type="ECO:0000256" key="10">
    <source>
        <dbReference type="SAM" id="MobiDB-lite"/>
    </source>
</evidence>
<dbReference type="GO" id="GO:0003677">
    <property type="term" value="F:DNA binding"/>
    <property type="evidence" value="ECO:0007669"/>
    <property type="project" value="UniProtKB-KW"/>
</dbReference>
<dbReference type="PANTHER" id="PTHR31251">
    <property type="entry name" value="SQUAMOSA PROMOTER-BINDING-LIKE PROTEIN 4"/>
    <property type="match status" value="1"/>
</dbReference>
<evidence type="ECO:0000256" key="4">
    <source>
        <dbReference type="ARBA" id="ARBA00022833"/>
    </source>
</evidence>
<evidence type="ECO:0000256" key="2">
    <source>
        <dbReference type="ARBA" id="ARBA00022723"/>
    </source>
</evidence>
<reference evidence="12" key="1">
    <citation type="submission" date="2021-01" db="UniProtKB">
        <authorList>
            <consortium name="EnsemblPlants"/>
        </authorList>
    </citation>
    <scope>IDENTIFICATION</scope>
</reference>
<keyword evidence="6" id="KW-0238">DNA-binding</keyword>
<dbReference type="InterPro" id="IPR044817">
    <property type="entry name" value="SBP-like"/>
</dbReference>
<dbReference type="Proteomes" id="UP000594263">
    <property type="component" value="Unplaced"/>
</dbReference>
<evidence type="ECO:0000313" key="12">
    <source>
        <dbReference type="EnsemblPlants" id="Kaladp0016s0167.1.v1.1"/>
    </source>
</evidence>
<evidence type="ECO:0000256" key="7">
    <source>
        <dbReference type="ARBA" id="ARBA00023163"/>
    </source>
</evidence>
<dbReference type="SUPFAM" id="SSF103612">
    <property type="entry name" value="SBT domain"/>
    <property type="match status" value="1"/>
</dbReference>
<keyword evidence="3 9" id="KW-0863">Zinc-finger</keyword>
<evidence type="ECO:0000256" key="9">
    <source>
        <dbReference type="PROSITE-ProRule" id="PRU00470"/>
    </source>
</evidence>
<evidence type="ECO:0000256" key="1">
    <source>
        <dbReference type="ARBA" id="ARBA00004123"/>
    </source>
</evidence>
<feature type="compositionally biased region" description="Polar residues" evidence="10">
    <location>
        <begin position="217"/>
        <end position="256"/>
    </location>
</feature>
<feature type="domain" description="SBP-type" evidence="11">
    <location>
        <begin position="138"/>
        <end position="215"/>
    </location>
</feature>